<accession>A0ABR2IBK4</accession>
<dbReference type="PANTHER" id="PTHR46136:SF1">
    <property type="entry name" value="TRANSCRIPTION FACTOR GTE11-RELATED"/>
    <property type="match status" value="1"/>
</dbReference>
<gene>
    <name evidence="4" type="ORF">M9Y10_012020</name>
</gene>
<keyword evidence="1 2" id="KW-0103">Bromodomain</keyword>
<sequence>MNEYDKSWCQKLLTELNKMPITVPFRLPVDPIRDSAPNYLKIVKQPMDLGTMKKKLAGDEYHTVQSFIDDIKLICDNAKLFNGEKSYYGLICDDIMTEVHKFYCEKVNSTHQEWLKSLNKAVYELQEHMKYAPVDSSIIPKEVPMPNISSLDQDQILQIESKIGGDSINTLKKSWPFLNEATQKKIVQIVH</sequence>
<comment type="caution">
    <text evidence="4">The sequence shown here is derived from an EMBL/GenBank/DDBJ whole genome shotgun (WGS) entry which is preliminary data.</text>
</comment>
<dbReference type="PROSITE" id="PS50014">
    <property type="entry name" value="BROMODOMAIN_2"/>
    <property type="match status" value="1"/>
</dbReference>
<dbReference type="Proteomes" id="UP001470230">
    <property type="component" value="Unassembled WGS sequence"/>
</dbReference>
<name>A0ABR2IBK4_9EUKA</name>
<dbReference type="EMBL" id="JAPFFF010000018">
    <property type="protein sequence ID" value="KAK8860356.1"/>
    <property type="molecule type" value="Genomic_DNA"/>
</dbReference>
<evidence type="ECO:0000256" key="1">
    <source>
        <dbReference type="ARBA" id="ARBA00023117"/>
    </source>
</evidence>
<feature type="domain" description="Bromo" evidence="3">
    <location>
        <begin position="17"/>
        <end position="89"/>
    </location>
</feature>
<dbReference type="PANTHER" id="PTHR46136">
    <property type="entry name" value="TRANSCRIPTION FACTOR GTE8"/>
    <property type="match status" value="1"/>
</dbReference>
<evidence type="ECO:0000259" key="3">
    <source>
        <dbReference type="PROSITE" id="PS50014"/>
    </source>
</evidence>
<proteinExistence type="predicted"/>
<dbReference type="InterPro" id="IPR052442">
    <property type="entry name" value="Env_Response_Regulator"/>
</dbReference>
<dbReference type="InterPro" id="IPR001487">
    <property type="entry name" value="Bromodomain"/>
</dbReference>
<organism evidence="4 5">
    <name type="scientific">Tritrichomonas musculus</name>
    <dbReference type="NCBI Taxonomy" id="1915356"/>
    <lineage>
        <taxon>Eukaryota</taxon>
        <taxon>Metamonada</taxon>
        <taxon>Parabasalia</taxon>
        <taxon>Tritrichomonadida</taxon>
        <taxon>Tritrichomonadidae</taxon>
        <taxon>Tritrichomonas</taxon>
    </lineage>
</organism>
<dbReference type="SUPFAM" id="SSF47370">
    <property type="entry name" value="Bromodomain"/>
    <property type="match status" value="1"/>
</dbReference>
<evidence type="ECO:0000313" key="5">
    <source>
        <dbReference type="Proteomes" id="UP001470230"/>
    </source>
</evidence>
<dbReference type="PRINTS" id="PR00503">
    <property type="entry name" value="BROMODOMAIN"/>
</dbReference>
<dbReference type="Pfam" id="PF00439">
    <property type="entry name" value="Bromodomain"/>
    <property type="match status" value="1"/>
</dbReference>
<dbReference type="SMART" id="SM00297">
    <property type="entry name" value="BROMO"/>
    <property type="match status" value="1"/>
</dbReference>
<protein>
    <recommendedName>
        <fullName evidence="3">Bromo domain-containing protein</fullName>
    </recommendedName>
</protein>
<dbReference type="PROSITE" id="PS00633">
    <property type="entry name" value="BROMODOMAIN_1"/>
    <property type="match status" value="1"/>
</dbReference>
<dbReference type="InterPro" id="IPR018359">
    <property type="entry name" value="Bromodomain_CS"/>
</dbReference>
<evidence type="ECO:0000256" key="2">
    <source>
        <dbReference type="PROSITE-ProRule" id="PRU00035"/>
    </source>
</evidence>
<dbReference type="InterPro" id="IPR036427">
    <property type="entry name" value="Bromodomain-like_sf"/>
</dbReference>
<dbReference type="Gene3D" id="1.20.920.10">
    <property type="entry name" value="Bromodomain-like"/>
    <property type="match status" value="1"/>
</dbReference>
<reference evidence="4 5" key="1">
    <citation type="submission" date="2024-04" db="EMBL/GenBank/DDBJ databases">
        <title>Tritrichomonas musculus Genome.</title>
        <authorList>
            <person name="Alves-Ferreira E."/>
            <person name="Grigg M."/>
            <person name="Lorenzi H."/>
            <person name="Galac M."/>
        </authorList>
    </citation>
    <scope>NUCLEOTIDE SEQUENCE [LARGE SCALE GENOMIC DNA]</scope>
    <source>
        <strain evidence="4 5">EAF2021</strain>
    </source>
</reference>
<keyword evidence="5" id="KW-1185">Reference proteome</keyword>
<evidence type="ECO:0000313" key="4">
    <source>
        <dbReference type="EMBL" id="KAK8860356.1"/>
    </source>
</evidence>